<dbReference type="InterPro" id="IPR045051">
    <property type="entry name" value="SBT"/>
</dbReference>
<dbReference type="InterPro" id="IPR000209">
    <property type="entry name" value="Peptidase_S8/S53_dom"/>
</dbReference>
<dbReference type="InterPro" id="IPR036852">
    <property type="entry name" value="Peptidase_S8/S53_dom_sf"/>
</dbReference>
<comment type="similarity">
    <text evidence="1 3">Belongs to the peptidase S8 family.</text>
</comment>
<dbReference type="PROSITE" id="PS51892">
    <property type="entry name" value="SUBTILASE"/>
    <property type="match status" value="1"/>
</dbReference>
<feature type="domain" description="Peptidase S8/S53" evidence="5">
    <location>
        <begin position="81"/>
        <end position="142"/>
    </location>
</feature>
<dbReference type="Gene3D" id="3.40.50.200">
    <property type="entry name" value="Peptidase S8/S53 domain"/>
    <property type="match status" value="1"/>
</dbReference>
<evidence type="ECO:0000259" key="5">
    <source>
        <dbReference type="Pfam" id="PF00082"/>
    </source>
</evidence>
<evidence type="ECO:0000256" key="3">
    <source>
        <dbReference type="PROSITE-ProRule" id="PRU01240"/>
    </source>
</evidence>
<dbReference type="PANTHER" id="PTHR10795">
    <property type="entry name" value="PROPROTEIN CONVERTASE SUBTILISIN/KEXIN"/>
    <property type="match status" value="1"/>
</dbReference>
<feature type="region of interest" description="Disordered" evidence="4">
    <location>
        <begin position="1"/>
        <end position="45"/>
    </location>
</feature>
<comment type="caution">
    <text evidence="3">Lacks conserved residue(s) required for the propagation of feature annotation.</text>
</comment>
<keyword evidence="2" id="KW-0732">Signal</keyword>
<feature type="compositionally biased region" description="Low complexity" evidence="4">
    <location>
        <begin position="133"/>
        <end position="147"/>
    </location>
</feature>
<dbReference type="Pfam" id="PF00082">
    <property type="entry name" value="Peptidase_S8"/>
    <property type="match status" value="1"/>
</dbReference>
<dbReference type="GO" id="GO:0006508">
    <property type="term" value="P:proteolysis"/>
    <property type="evidence" value="ECO:0007669"/>
    <property type="project" value="InterPro"/>
</dbReference>
<protein>
    <submittedName>
        <fullName evidence="6">Peptidase S8/S53 domain-containing protein</fullName>
    </submittedName>
</protein>
<feature type="compositionally biased region" description="Basic and acidic residues" evidence="4">
    <location>
        <begin position="123"/>
        <end position="132"/>
    </location>
</feature>
<evidence type="ECO:0000256" key="2">
    <source>
        <dbReference type="ARBA" id="ARBA00022729"/>
    </source>
</evidence>
<name>A0A2U1MFJ7_ARTAN</name>
<comment type="caution">
    <text evidence="6">The sequence shown here is derived from an EMBL/GenBank/DDBJ whole genome shotgun (WGS) entry which is preliminary data.</text>
</comment>
<dbReference type="Proteomes" id="UP000245207">
    <property type="component" value="Unassembled WGS sequence"/>
</dbReference>
<evidence type="ECO:0000256" key="1">
    <source>
        <dbReference type="ARBA" id="ARBA00011073"/>
    </source>
</evidence>
<dbReference type="STRING" id="35608.A0A2U1MFJ7"/>
<proteinExistence type="inferred from homology"/>
<evidence type="ECO:0000313" key="7">
    <source>
        <dbReference type="Proteomes" id="UP000245207"/>
    </source>
</evidence>
<organism evidence="6 7">
    <name type="scientific">Artemisia annua</name>
    <name type="common">Sweet wormwood</name>
    <dbReference type="NCBI Taxonomy" id="35608"/>
    <lineage>
        <taxon>Eukaryota</taxon>
        <taxon>Viridiplantae</taxon>
        <taxon>Streptophyta</taxon>
        <taxon>Embryophyta</taxon>
        <taxon>Tracheophyta</taxon>
        <taxon>Spermatophyta</taxon>
        <taxon>Magnoliopsida</taxon>
        <taxon>eudicotyledons</taxon>
        <taxon>Gunneridae</taxon>
        <taxon>Pentapetalae</taxon>
        <taxon>asterids</taxon>
        <taxon>campanulids</taxon>
        <taxon>Asterales</taxon>
        <taxon>Asteraceae</taxon>
        <taxon>Asteroideae</taxon>
        <taxon>Anthemideae</taxon>
        <taxon>Artemisiinae</taxon>
        <taxon>Artemisia</taxon>
    </lineage>
</organism>
<feature type="region of interest" description="Disordered" evidence="4">
    <location>
        <begin position="95"/>
        <end position="147"/>
    </location>
</feature>
<dbReference type="SUPFAM" id="SSF52743">
    <property type="entry name" value="Subtilisin-like"/>
    <property type="match status" value="1"/>
</dbReference>
<dbReference type="EMBL" id="PKPP01005467">
    <property type="protein sequence ID" value="PWA60017.1"/>
    <property type="molecule type" value="Genomic_DNA"/>
</dbReference>
<dbReference type="OrthoDB" id="206201at2759"/>
<reference evidence="6 7" key="1">
    <citation type="journal article" date="2018" name="Mol. Plant">
        <title>The genome of Artemisia annua provides insight into the evolution of Asteraceae family and artemisinin biosynthesis.</title>
        <authorList>
            <person name="Shen Q."/>
            <person name="Zhang L."/>
            <person name="Liao Z."/>
            <person name="Wang S."/>
            <person name="Yan T."/>
            <person name="Shi P."/>
            <person name="Liu M."/>
            <person name="Fu X."/>
            <person name="Pan Q."/>
            <person name="Wang Y."/>
            <person name="Lv Z."/>
            <person name="Lu X."/>
            <person name="Zhang F."/>
            <person name="Jiang W."/>
            <person name="Ma Y."/>
            <person name="Chen M."/>
            <person name="Hao X."/>
            <person name="Li L."/>
            <person name="Tang Y."/>
            <person name="Lv G."/>
            <person name="Zhou Y."/>
            <person name="Sun X."/>
            <person name="Brodelius P.E."/>
            <person name="Rose J.K.C."/>
            <person name="Tang K."/>
        </authorList>
    </citation>
    <scope>NUCLEOTIDE SEQUENCE [LARGE SCALE GENOMIC DNA]</scope>
    <source>
        <strain evidence="7">cv. Huhao1</strain>
        <tissue evidence="6">Leaf</tissue>
    </source>
</reference>
<evidence type="ECO:0000256" key="4">
    <source>
        <dbReference type="SAM" id="MobiDB-lite"/>
    </source>
</evidence>
<keyword evidence="7" id="KW-1185">Reference proteome</keyword>
<dbReference type="GO" id="GO:0004252">
    <property type="term" value="F:serine-type endopeptidase activity"/>
    <property type="evidence" value="ECO:0007669"/>
    <property type="project" value="InterPro"/>
</dbReference>
<sequence length="147" mass="16125">MQMLKRTGTRVTNGNGTDLDRPNLGSQGKGVNHGRPSPNYQGKQQGRVGGIFGCIDWMQVYTPKFLGLKKHSGLWSVSGFGDDMIISVLDTGTWPKSGNFHDKRMSEVPSHWRGACETEDNYDSPRDYEGHGTHTSSTASGSRVHAD</sequence>
<gene>
    <name evidence="6" type="ORF">CTI12_AA386610</name>
</gene>
<dbReference type="AlphaFoldDB" id="A0A2U1MFJ7"/>
<accession>A0A2U1MFJ7</accession>
<evidence type="ECO:0000313" key="6">
    <source>
        <dbReference type="EMBL" id="PWA60017.1"/>
    </source>
</evidence>